<dbReference type="GeneID" id="91086799"/>
<feature type="compositionally biased region" description="Polar residues" evidence="1">
    <location>
        <begin position="551"/>
        <end position="568"/>
    </location>
</feature>
<proteinExistence type="predicted"/>
<name>A0A1E3IDK4_9TREE</name>
<reference evidence="3" key="1">
    <citation type="submission" date="2016-06" db="EMBL/GenBank/DDBJ databases">
        <authorList>
            <person name="Cuomo C."/>
            <person name="Litvintseva A."/>
            <person name="Heitman J."/>
            <person name="Chen Y."/>
            <person name="Sun S."/>
            <person name="Springer D."/>
            <person name="Dromer F."/>
            <person name="Young S."/>
            <person name="Zeng Q."/>
            <person name="Chapman S."/>
            <person name="Gujja S."/>
            <person name="Saif S."/>
            <person name="Birren B."/>
        </authorList>
    </citation>
    <scope>NUCLEOTIDE SEQUENCE</scope>
    <source>
        <strain evidence="3">CBS 7841</strain>
    </source>
</reference>
<accession>A0A1E3IDK4</accession>
<feature type="region of interest" description="Disordered" evidence="1">
    <location>
        <begin position="263"/>
        <end position="293"/>
    </location>
</feature>
<feature type="compositionally biased region" description="Polar residues" evidence="1">
    <location>
        <begin position="425"/>
        <end position="437"/>
    </location>
</feature>
<feature type="compositionally biased region" description="Polar residues" evidence="1">
    <location>
        <begin position="378"/>
        <end position="393"/>
    </location>
</feature>
<protein>
    <submittedName>
        <fullName evidence="3">Uncharacterized protein</fullName>
    </submittedName>
</protein>
<evidence type="ECO:0000256" key="1">
    <source>
        <dbReference type="SAM" id="MobiDB-lite"/>
    </source>
</evidence>
<feature type="compositionally biased region" description="Acidic residues" evidence="1">
    <location>
        <begin position="611"/>
        <end position="622"/>
    </location>
</feature>
<sequence>MPLGPSGSRDSSSAQKVAKQGTSSRGDTPGRDSVVARLPERIATDSVWRGDLDARVLADMLSPREPSVASIKSRRSDKGAKSKASRKRRKADPDTAASTSSQGELRRDVSETYRTASTCGGSSCSHSTASVTTENHVHPSTAQRATRQPHHLLANPSLSSLAGMVSMESSVGRDGQETVKKTLDLRDTPGSKPSSPVKPAHIARALANLPWAEPPPRTSSFNSPLASPVPSLIPSPLLPRPTSFHSGRQPTYSFLAEDPVDTGSLPISSRRSSVSSLNQGAHARKQNAETELAPSEGRNFERINVPERHALPADIPVSPSIFGFPLGVERPLSGWSAYSGMAVASINTSNIESPEDFIRPPPFHCSNSVHYEHEDGHSSTATHGSASQPSYQRSTRRPSLAQSGESFLSHAMSTLSARRSKSVKSTRSNYSKRGSNSTLGHVFAKRWEVRRYEELVDEDQKNTKGEEAMDLGSLVGRAIVLEKMLRRGRRVSQQSRRGYKVSRFSISTRNTSTPTQGSASISEGTHSVPRQPSLSRHESHSTRSHSRSNSLTPRSARQTPLPTRSPHLSNRKSKTRGSRSSTPVSLRWRLSKKLKRRRSGEDLFTELYSQSDEEESGNEFELDASTFRPGITQTDTRPVSTATGFSNKTCERSSQLSSSRDQNQERGKDRVGGKGVLVFPEELDLAPPPTPPKDDKQAPSTEGNEQLPDCTITSCFSLTSPFPNVNNDPEKGLLQQQAYCKEQIEEQIKFEQSPHLGHRSPHWRQRQSILSYISTATWDPVTGLPPLPSQCKRRRWILLGIVCGVIGIVLVVGLLAGLLSKQQVEG</sequence>
<keyword evidence="4" id="KW-1185">Reference proteome</keyword>
<dbReference type="RefSeq" id="XP_066068108.1">
    <property type="nucleotide sequence ID" value="XM_066212011.1"/>
</dbReference>
<dbReference type="Proteomes" id="UP000094043">
    <property type="component" value="Chromosome 3"/>
</dbReference>
<feature type="region of interest" description="Disordered" evidence="1">
    <location>
        <begin position="1"/>
        <end position="150"/>
    </location>
</feature>
<feature type="compositionally biased region" description="Low complexity" evidence="1">
    <location>
        <begin position="115"/>
        <end position="133"/>
    </location>
</feature>
<feature type="region of interest" description="Disordered" evidence="1">
    <location>
        <begin position="487"/>
        <end position="586"/>
    </location>
</feature>
<feature type="region of interest" description="Disordered" evidence="1">
    <location>
        <begin position="608"/>
        <end position="706"/>
    </location>
</feature>
<feature type="compositionally biased region" description="Basic and acidic residues" evidence="1">
    <location>
        <begin position="662"/>
        <end position="672"/>
    </location>
</feature>
<dbReference type="KEGG" id="cdep:91086799"/>
<feature type="compositionally biased region" description="Polar residues" evidence="1">
    <location>
        <begin position="8"/>
        <end position="26"/>
    </location>
</feature>
<feature type="compositionally biased region" description="Basic and acidic residues" evidence="1">
    <location>
        <begin position="174"/>
        <end position="189"/>
    </location>
</feature>
<evidence type="ECO:0000256" key="2">
    <source>
        <dbReference type="SAM" id="Phobius"/>
    </source>
</evidence>
<feature type="transmembrane region" description="Helical" evidence="2">
    <location>
        <begin position="796"/>
        <end position="819"/>
    </location>
</feature>
<feature type="region of interest" description="Disordered" evidence="1">
    <location>
        <begin position="355"/>
        <end position="437"/>
    </location>
</feature>
<feature type="compositionally biased region" description="Polar residues" evidence="1">
    <location>
        <begin position="504"/>
        <end position="532"/>
    </location>
</feature>
<reference evidence="3" key="2">
    <citation type="journal article" date="2022" name="Elife">
        <title>Obligate sexual reproduction of a homothallic fungus closely related to the Cryptococcus pathogenic species complex.</title>
        <authorList>
            <person name="Passer A.R."/>
            <person name="Clancey S.A."/>
            <person name="Shea T."/>
            <person name="David-Palma M."/>
            <person name="Averette A.F."/>
            <person name="Boekhout T."/>
            <person name="Porcel B.M."/>
            <person name="Nowrousian M."/>
            <person name="Cuomo C.A."/>
            <person name="Sun S."/>
            <person name="Heitman J."/>
            <person name="Coelho M.A."/>
        </authorList>
    </citation>
    <scope>NUCLEOTIDE SEQUENCE</scope>
    <source>
        <strain evidence="3">CBS 7841</strain>
    </source>
</reference>
<dbReference type="OrthoDB" id="2565225at2759"/>
<keyword evidence="2" id="KW-0812">Transmembrane</keyword>
<organism evidence="3 4">
    <name type="scientific">Cryptococcus depauperatus CBS 7841</name>
    <dbReference type="NCBI Taxonomy" id="1295531"/>
    <lineage>
        <taxon>Eukaryota</taxon>
        <taxon>Fungi</taxon>
        <taxon>Dikarya</taxon>
        <taxon>Basidiomycota</taxon>
        <taxon>Agaricomycotina</taxon>
        <taxon>Tremellomycetes</taxon>
        <taxon>Tremellales</taxon>
        <taxon>Cryptococcaceae</taxon>
        <taxon>Cryptococcus</taxon>
    </lineage>
</organism>
<feature type="compositionally biased region" description="Basic residues" evidence="1">
    <location>
        <begin position="81"/>
        <end position="90"/>
    </location>
</feature>
<gene>
    <name evidence="3" type="ORF">L203_102587</name>
</gene>
<keyword evidence="2" id="KW-0472">Membrane</keyword>
<dbReference type="EMBL" id="CP143786">
    <property type="protein sequence ID" value="WVN87408.1"/>
    <property type="molecule type" value="Genomic_DNA"/>
</dbReference>
<dbReference type="AlphaFoldDB" id="A0A1E3IDK4"/>
<evidence type="ECO:0000313" key="4">
    <source>
        <dbReference type="Proteomes" id="UP000094043"/>
    </source>
</evidence>
<feature type="compositionally biased region" description="Basic and acidic residues" evidence="1">
    <location>
        <begin position="38"/>
        <end position="56"/>
    </location>
</feature>
<dbReference type="VEuPathDB" id="FungiDB:L203_03952"/>
<feature type="compositionally biased region" description="Polar residues" evidence="1">
    <location>
        <begin position="400"/>
        <end position="417"/>
    </location>
</feature>
<reference evidence="3" key="3">
    <citation type="submission" date="2024-01" db="EMBL/GenBank/DDBJ databases">
        <authorList>
            <person name="Coelho M.A."/>
            <person name="David-Palma M."/>
            <person name="Shea T."/>
            <person name="Sun S."/>
            <person name="Cuomo C.A."/>
            <person name="Heitman J."/>
        </authorList>
    </citation>
    <scope>NUCLEOTIDE SEQUENCE</scope>
    <source>
        <strain evidence="3">CBS 7841</strain>
    </source>
</reference>
<feature type="compositionally biased region" description="Polar residues" evidence="1">
    <location>
        <begin position="631"/>
        <end position="661"/>
    </location>
</feature>
<feature type="region of interest" description="Disordered" evidence="1">
    <location>
        <begin position="167"/>
        <end position="198"/>
    </location>
</feature>
<keyword evidence="2" id="KW-1133">Transmembrane helix</keyword>
<evidence type="ECO:0000313" key="3">
    <source>
        <dbReference type="EMBL" id="WVN87408.1"/>
    </source>
</evidence>